<accession>A0ABR1K8Q3</accession>
<proteinExistence type="predicted"/>
<feature type="region of interest" description="Disordered" evidence="1">
    <location>
        <begin position="169"/>
        <end position="193"/>
    </location>
</feature>
<sequence>MSNHGENMKVQSQLTFATTENYLCKRAKTDTQFLGHANVLQGRSWKEWEKGKCMLVNDDQPREPATFWLVGKISDEDFWLYADGGWNKKLNKAFTSHYATAFLVKPNAGRLSDLFEDVLAGISRIEDFSQRSGVTIKDHLRRRPPKINEDCFLLKHRVFENSDIDSELADSSIKEEQGQDNKGRKRQREPEADRTVTWEEMYKEWPLQSMPCRHPGSREALEKLCNSGEHEHKWSLLEAYNQNELPLSPNEYQKLQGKTVLCSVSISRWEIKKKYSFSFHIVQLQILKPPPGSLGPPPIGSTPSTPSRHKDDTLESPLKKMRMDEESIVAKMLADN</sequence>
<feature type="compositionally biased region" description="Basic and acidic residues" evidence="1">
    <location>
        <begin position="308"/>
        <end position="318"/>
    </location>
</feature>
<gene>
    <name evidence="2" type="ORF">VKT23_001339</name>
</gene>
<keyword evidence="3" id="KW-1185">Reference proteome</keyword>
<evidence type="ECO:0000313" key="2">
    <source>
        <dbReference type="EMBL" id="KAK7473241.1"/>
    </source>
</evidence>
<comment type="caution">
    <text evidence="2">The sequence shown here is derived from an EMBL/GenBank/DDBJ whole genome shotgun (WGS) entry which is preliminary data.</text>
</comment>
<evidence type="ECO:0000313" key="3">
    <source>
        <dbReference type="Proteomes" id="UP001498398"/>
    </source>
</evidence>
<feature type="compositionally biased region" description="Basic and acidic residues" evidence="1">
    <location>
        <begin position="172"/>
        <end position="193"/>
    </location>
</feature>
<dbReference type="EMBL" id="JBANRG010000001">
    <property type="protein sequence ID" value="KAK7473241.1"/>
    <property type="molecule type" value="Genomic_DNA"/>
</dbReference>
<reference evidence="2 3" key="1">
    <citation type="submission" date="2024-01" db="EMBL/GenBank/DDBJ databases">
        <title>A draft genome for the cacao thread blight pathogen Marasmiellus scandens.</title>
        <authorList>
            <person name="Baruah I.K."/>
            <person name="Leung J."/>
            <person name="Bukari Y."/>
            <person name="Amoako-Attah I."/>
            <person name="Meinhardt L.W."/>
            <person name="Bailey B.A."/>
            <person name="Cohen S.P."/>
        </authorList>
    </citation>
    <scope>NUCLEOTIDE SEQUENCE [LARGE SCALE GENOMIC DNA]</scope>
    <source>
        <strain evidence="2 3">GH-19</strain>
    </source>
</reference>
<dbReference type="Proteomes" id="UP001498398">
    <property type="component" value="Unassembled WGS sequence"/>
</dbReference>
<feature type="region of interest" description="Disordered" evidence="1">
    <location>
        <begin position="290"/>
        <end position="318"/>
    </location>
</feature>
<feature type="compositionally biased region" description="Pro residues" evidence="1">
    <location>
        <begin position="290"/>
        <end position="300"/>
    </location>
</feature>
<evidence type="ECO:0000256" key="1">
    <source>
        <dbReference type="SAM" id="MobiDB-lite"/>
    </source>
</evidence>
<organism evidence="2 3">
    <name type="scientific">Marasmiellus scandens</name>
    <dbReference type="NCBI Taxonomy" id="2682957"/>
    <lineage>
        <taxon>Eukaryota</taxon>
        <taxon>Fungi</taxon>
        <taxon>Dikarya</taxon>
        <taxon>Basidiomycota</taxon>
        <taxon>Agaricomycotina</taxon>
        <taxon>Agaricomycetes</taxon>
        <taxon>Agaricomycetidae</taxon>
        <taxon>Agaricales</taxon>
        <taxon>Marasmiineae</taxon>
        <taxon>Omphalotaceae</taxon>
        <taxon>Marasmiellus</taxon>
    </lineage>
</organism>
<name>A0ABR1K8Q3_9AGAR</name>
<protein>
    <submittedName>
        <fullName evidence="2">Uncharacterized protein</fullName>
    </submittedName>
</protein>